<dbReference type="GO" id="GO:0000151">
    <property type="term" value="C:ubiquitin ligase complex"/>
    <property type="evidence" value="ECO:0007669"/>
    <property type="project" value="TreeGrafter"/>
</dbReference>
<dbReference type="PANTHER" id="PTHR31531:SF2">
    <property type="entry name" value="E3 UBIQUITIN-PROTEIN LIGASE E3D"/>
    <property type="match status" value="1"/>
</dbReference>
<reference evidence="1 2" key="1">
    <citation type="journal article" date="2016" name="Sci. Rep.">
        <title>Peltaster fructicola genome reveals evolution from an invasive phytopathogen to an ectophytic parasite.</title>
        <authorList>
            <person name="Xu C."/>
            <person name="Chen H."/>
            <person name="Gleason M.L."/>
            <person name="Xu J.R."/>
            <person name="Liu H."/>
            <person name="Zhang R."/>
            <person name="Sun G."/>
        </authorList>
    </citation>
    <scope>NUCLEOTIDE SEQUENCE [LARGE SCALE GENOMIC DNA]</scope>
    <source>
        <strain evidence="1 2">LNHT1506</strain>
    </source>
</reference>
<dbReference type="GO" id="GO:0030332">
    <property type="term" value="F:cyclin binding"/>
    <property type="evidence" value="ECO:0007669"/>
    <property type="project" value="TreeGrafter"/>
</dbReference>
<keyword evidence="2" id="KW-1185">Reference proteome</keyword>
<name>A0A6H0XU15_9PEZI</name>
<organism evidence="1 2">
    <name type="scientific">Peltaster fructicola</name>
    <dbReference type="NCBI Taxonomy" id="286661"/>
    <lineage>
        <taxon>Eukaryota</taxon>
        <taxon>Fungi</taxon>
        <taxon>Dikarya</taxon>
        <taxon>Ascomycota</taxon>
        <taxon>Pezizomycotina</taxon>
        <taxon>Dothideomycetes</taxon>
        <taxon>Dothideomycetes incertae sedis</taxon>
        <taxon>Peltaster</taxon>
    </lineage>
</organism>
<accession>A0A6H0XU15</accession>
<evidence type="ECO:0000313" key="1">
    <source>
        <dbReference type="EMBL" id="QIW98108.1"/>
    </source>
</evidence>
<dbReference type="GO" id="GO:0000209">
    <property type="term" value="P:protein polyubiquitination"/>
    <property type="evidence" value="ECO:0007669"/>
    <property type="project" value="TreeGrafter"/>
</dbReference>
<proteinExistence type="predicted"/>
<dbReference type="GO" id="GO:0051865">
    <property type="term" value="P:protein autoubiquitination"/>
    <property type="evidence" value="ECO:0007669"/>
    <property type="project" value="TreeGrafter"/>
</dbReference>
<dbReference type="GO" id="GO:0006513">
    <property type="term" value="P:protein monoubiquitination"/>
    <property type="evidence" value="ECO:0007669"/>
    <property type="project" value="TreeGrafter"/>
</dbReference>
<dbReference type="EMBL" id="CP051140">
    <property type="protein sequence ID" value="QIW98108.1"/>
    <property type="molecule type" value="Genomic_DNA"/>
</dbReference>
<dbReference type="OrthoDB" id="66510at2759"/>
<dbReference type="GO" id="GO:0005634">
    <property type="term" value="C:nucleus"/>
    <property type="evidence" value="ECO:0007669"/>
    <property type="project" value="TreeGrafter"/>
</dbReference>
<dbReference type="Pfam" id="PF09814">
    <property type="entry name" value="HECT_2"/>
    <property type="match status" value="1"/>
</dbReference>
<dbReference type="GO" id="GO:0005829">
    <property type="term" value="C:cytosol"/>
    <property type="evidence" value="ECO:0007669"/>
    <property type="project" value="TreeGrafter"/>
</dbReference>
<dbReference type="GO" id="GO:0043161">
    <property type="term" value="P:proteasome-mediated ubiquitin-dependent protein catabolic process"/>
    <property type="evidence" value="ECO:0007669"/>
    <property type="project" value="TreeGrafter"/>
</dbReference>
<dbReference type="GO" id="GO:0061630">
    <property type="term" value="F:ubiquitin protein ligase activity"/>
    <property type="evidence" value="ECO:0007669"/>
    <property type="project" value="TreeGrafter"/>
</dbReference>
<protein>
    <recommendedName>
        <fullName evidence="3">Ubiquitin-conjugating enzyme E2C-binding protein</fullName>
    </recommendedName>
</protein>
<dbReference type="AlphaFoldDB" id="A0A6H0XU15"/>
<evidence type="ECO:0000313" key="2">
    <source>
        <dbReference type="Proteomes" id="UP000503462"/>
    </source>
</evidence>
<dbReference type="InterPro" id="IPR019193">
    <property type="entry name" value="UBQ-conj_enz_E2-bd_prot"/>
</dbReference>
<evidence type="ECO:0008006" key="3">
    <source>
        <dbReference type="Google" id="ProtNLM"/>
    </source>
</evidence>
<dbReference type="Proteomes" id="UP000503462">
    <property type="component" value="Chromosome 2"/>
</dbReference>
<dbReference type="PANTHER" id="PTHR31531">
    <property type="entry name" value="E3 UBIQUITIN-PROTEIN LIGASE E3D FAMILY MEMBER"/>
    <property type="match status" value="1"/>
</dbReference>
<sequence length="364" mass="39447">MSGSEHAIAGVATANDTDARARITENGNAIEVVCGTDIKSLRLPVQVVQPTEDPIVLPRTAIRTLRLRAREANNTTSQQENITPWMSESLPSSTELSCASCKVVLVPRGNITQWKDLPSDGWAEMMEFWHCHKPDEHDTYGHQTSQKGYSASSQLNIESGVGLLDATTMLLSPNDVQGLTEYINGDITIQCCSCTADLGCNDIDTHAVRLSKSSILISDRSKTSGPPFNKEKWSACSLLTAMENQGVHRLNVVCRTADAAYLVWIFAPFLLVSSTMSELPQPLSVVKVLWKPATRQEALRNDEKLSGGGSSTGILELTALDFQELVSCLTTAVGLLPANGGTFNGWNVALLPRFTQVDVRSSIA</sequence>
<dbReference type="GO" id="GO:0031624">
    <property type="term" value="F:ubiquitin conjugating enzyme binding"/>
    <property type="evidence" value="ECO:0007669"/>
    <property type="project" value="TreeGrafter"/>
</dbReference>
<gene>
    <name evidence="1" type="ORF">AMS68_003626</name>
</gene>